<feature type="domain" description="GAG-pre-integrase" evidence="3">
    <location>
        <begin position="227"/>
        <end position="291"/>
    </location>
</feature>
<keyword evidence="2" id="KW-0472">Membrane</keyword>
<sequence>MPCLQIERTRRLQHTRFKGKRLCYIALIVTAIITTLRSYYLHGFPIGHKLHGKNVKPPNQCQSNANKVKTTKPQVDDQSLSPPSLIPSPESTSNEPIVDHDTIMPPPPPTTRCSNHIKQPSVQLQNFHLYHTTKVASNQSSFLSGLSKALKRKEALPTTMFDEENDELKEKAHSVILLCLGNEVFHEVVKEDTTAKWTYKVRGKVLRISKDALVVMKGKKINGFDTLQGSTVTSAIVVSTSKSIIETTRLWHMRLGHMSERRLTILSKQGLLDEQKTGELDFCEYCVFGKQCKAKHSHAVSVVSRYMDRLGKIHWQEVKWILRYLKGTSHVGLVYDKSIDICEEIVSYVNTDYVEDLYKIRSLTGVYVGYLFIEQLDYCGGMFFDLQEKWKDREVKINSQFSSKKLRHLLNDLSDEKNSIIQHIGFGGLLQLSSTKIRHSLCIWIITHFNIAHYRLDIGQERQFPITCSDVGEILGIPYIGRRLLLSSTNRNNRMENLSDLRDRLISMEDMSEFKKLFIFFSCATLLAPTSKLDGSHELWCTLLAKDFDINVNWGQFVLDTLVTRIRHFDWVKAHAWTDDLMKKRVRAELQDYGDFGLADVQEDEKGEDAHEDPVNPVNEVEEETTDEIIAEYNAAKRDSPIASNNESQILCSMYDFFLTRFDFKCLGPDKFVDNKVVTMHCRILNGMDKENRKHFLSPNFVGNVLSTVIGIQERRPSMDMTEFEFIVPKVVQQLNPIALSMMKQGAMLTVLSTLVSTLVWPATLLAATDFINSKWTIALD</sequence>
<dbReference type="AlphaFoldDB" id="A5C971"/>
<dbReference type="EMBL" id="AM486678">
    <property type="protein sequence ID" value="CAN71027.1"/>
    <property type="molecule type" value="Genomic_DNA"/>
</dbReference>
<accession>A5C971</accession>
<feature type="region of interest" description="Disordered" evidence="1">
    <location>
        <begin position="51"/>
        <end position="113"/>
    </location>
</feature>
<dbReference type="InterPro" id="IPR025724">
    <property type="entry name" value="GAG-pre-integrase_dom"/>
</dbReference>
<proteinExistence type="predicted"/>
<evidence type="ECO:0000256" key="1">
    <source>
        <dbReference type="SAM" id="MobiDB-lite"/>
    </source>
</evidence>
<dbReference type="PANTHER" id="PTHR34835">
    <property type="entry name" value="OS07G0283600 PROTEIN-RELATED"/>
    <property type="match status" value="1"/>
</dbReference>
<keyword evidence="2" id="KW-0812">Transmembrane</keyword>
<evidence type="ECO:0000256" key="2">
    <source>
        <dbReference type="SAM" id="Phobius"/>
    </source>
</evidence>
<protein>
    <recommendedName>
        <fullName evidence="3">GAG-pre-integrase domain-containing protein</fullName>
    </recommendedName>
</protein>
<feature type="transmembrane region" description="Helical" evidence="2">
    <location>
        <begin position="746"/>
        <end position="768"/>
    </location>
</feature>
<organism evidence="4">
    <name type="scientific">Vitis vinifera</name>
    <name type="common">Grape</name>
    <dbReference type="NCBI Taxonomy" id="29760"/>
    <lineage>
        <taxon>Eukaryota</taxon>
        <taxon>Viridiplantae</taxon>
        <taxon>Streptophyta</taxon>
        <taxon>Embryophyta</taxon>
        <taxon>Tracheophyta</taxon>
        <taxon>Spermatophyta</taxon>
        <taxon>Magnoliopsida</taxon>
        <taxon>eudicotyledons</taxon>
        <taxon>Gunneridae</taxon>
        <taxon>Pentapetalae</taxon>
        <taxon>rosids</taxon>
        <taxon>Vitales</taxon>
        <taxon>Vitaceae</taxon>
        <taxon>Viteae</taxon>
        <taxon>Vitis</taxon>
    </lineage>
</organism>
<feature type="compositionally biased region" description="Low complexity" evidence="1">
    <location>
        <begin position="79"/>
        <end position="93"/>
    </location>
</feature>
<keyword evidence="2" id="KW-1133">Transmembrane helix</keyword>
<evidence type="ECO:0000313" key="4">
    <source>
        <dbReference type="EMBL" id="CAN71027.1"/>
    </source>
</evidence>
<dbReference type="Pfam" id="PF13976">
    <property type="entry name" value="gag_pre-integrs"/>
    <property type="match status" value="1"/>
</dbReference>
<dbReference type="SUPFAM" id="SSF54001">
    <property type="entry name" value="Cysteine proteinases"/>
    <property type="match status" value="1"/>
</dbReference>
<dbReference type="InterPro" id="IPR038765">
    <property type="entry name" value="Papain-like_cys_pep_sf"/>
</dbReference>
<dbReference type="PANTHER" id="PTHR34835:SF34">
    <property type="entry name" value="OS08G0555500 PROTEIN"/>
    <property type="match status" value="1"/>
</dbReference>
<gene>
    <name evidence="4" type="ORF">VITISV_042936</name>
</gene>
<feature type="compositionally biased region" description="Polar residues" evidence="1">
    <location>
        <begin position="57"/>
        <end position="78"/>
    </location>
</feature>
<feature type="non-terminal residue" evidence="4">
    <location>
        <position position="781"/>
    </location>
</feature>
<feature type="non-terminal residue" evidence="4">
    <location>
        <position position="1"/>
    </location>
</feature>
<evidence type="ECO:0000259" key="3">
    <source>
        <dbReference type="Pfam" id="PF13976"/>
    </source>
</evidence>
<feature type="region of interest" description="Disordered" evidence="1">
    <location>
        <begin position="604"/>
        <end position="623"/>
    </location>
</feature>
<reference evidence="4" key="1">
    <citation type="journal article" date="2007" name="PLoS ONE">
        <title>The first genome sequence of an elite grapevine cultivar (Pinot noir Vitis vinifera L.): coping with a highly heterozygous genome.</title>
        <authorList>
            <person name="Velasco R."/>
            <person name="Zharkikh A."/>
            <person name="Troggio M."/>
            <person name="Cartwright D.A."/>
            <person name="Cestaro A."/>
            <person name="Pruss D."/>
            <person name="Pindo M."/>
            <person name="FitzGerald L.M."/>
            <person name="Vezzulli S."/>
            <person name="Reid J."/>
            <person name="Malacarne G."/>
            <person name="Iliev D."/>
            <person name="Coppola G."/>
            <person name="Wardell B."/>
            <person name="Micheletti D."/>
            <person name="Macalma T."/>
            <person name="Facci M."/>
            <person name="Mitchell J.T."/>
            <person name="Perazzolli M."/>
            <person name="Eldredge G."/>
            <person name="Gatto P."/>
            <person name="Oyzerski R."/>
            <person name="Moretto M."/>
            <person name="Gutin N."/>
            <person name="Stefanini M."/>
            <person name="Chen Y."/>
            <person name="Segala C."/>
            <person name="Davenport C."/>
            <person name="Dematte L."/>
            <person name="Mraz A."/>
            <person name="Battilana J."/>
            <person name="Stormo K."/>
            <person name="Costa F."/>
            <person name="Tao Q."/>
            <person name="Si-Ammour A."/>
            <person name="Harkins T."/>
            <person name="Lackey A."/>
            <person name="Perbost C."/>
            <person name="Taillon B."/>
            <person name="Stella A."/>
            <person name="Solovyev V."/>
            <person name="Fawcett J.A."/>
            <person name="Sterck L."/>
            <person name="Vandepoele K."/>
            <person name="Grando S.M."/>
            <person name="Toppo S."/>
            <person name="Moser C."/>
            <person name="Lanchbury J."/>
            <person name="Bogden R."/>
            <person name="Skolnick M."/>
            <person name="Sgaramella V."/>
            <person name="Bhatnagar S.K."/>
            <person name="Fontana P."/>
            <person name="Gutin A."/>
            <person name="Van de Peer Y."/>
            <person name="Salamini F."/>
            <person name="Viola R."/>
        </authorList>
    </citation>
    <scope>NUCLEOTIDE SEQUENCE</scope>
</reference>
<feature type="transmembrane region" description="Helical" evidence="2">
    <location>
        <begin position="21"/>
        <end position="40"/>
    </location>
</feature>
<name>A5C971_VITVI</name>